<accession>A0A411Z333</accession>
<dbReference type="InterPro" id="IPR028098">
    <property type="entry name" value="Glyco_trans_4-like_N"/>
</dbReference>
<dbReference type="Proteomes" id="UP000284547">
    <property type="component" value="Unassembled WGS sequence"/>
</dbReference>
<dbReference type="PANTHER" id="PTHR45947:SF3">
    <property type="entry name" value="SULFOQUINOVOSYL TRANSFERASE SQD2"/>
    <property type="match status" value="1"/>
</dbReference>
<dbReference type="Gene3D" id="3.40.50.2000">
    <property type="entry name" value="Glycogen Phosphorylase B"/>
    <property type="match status" value="2"/>
</dbReference>
<feature type="domain" description="Glycosyltransferase subfamily 4-like N-terminal" evidence="2">
    <location>
        <begin position="18"/>
        <end position="126"/>
    </location>
</feature>
<organism evidence="3 4">
    <name type="scientific">Pseudotabrizicola alkalilacus</name>
    <dbReference type="NCBI Taxonomy" id="2305252"/>
    <lineage>
        <taxon>Bacteria</taxon>
        <taxon>Pseudomonadati</taxon>
        <taxon>Pseudomonadota</taxon>
        <taxon>Alphaproteobacteria</taxon>
        <taxon>Rhodobacterales</taxon>
        <taxon>Paracoccaceae</taxon>
        <taxon>Pseudotabrizicola</taxon>
    </lineage>
</organism>
<name>A0A411Z333_9RHOB</name>
<sequence length="356" mass="38783">MRIAQVAPLFEMVPPSAYGGTERIIATLCDHLVARGHDVTLFAAAGSATAATLVESRACGLREDPAPRVSPIAAHLAMLDQVRAQQAEFDVIHCHLSHFQHFPLFEGFAAKTLTTPHGRLDYADLPAALARWPDMAMNSISLNQRQPLSQANWVANIYHGLPRDLYRPLSGRPAAGIAPYLAFIGRFSRDKRADRAIAIAKAAGLPLKLAAKIDDDDRAWFHREIEPQIDGNCVDYVGEISEAEKPAFLGNAAALLFPIDWPEPFGLVVIEAMAHGTPVIAWRNGAMAEIVDDGVSGFVVDTLEQAIAAVPLTLALDRGEVRKCFERRFDAARMVDDYVAAYAVLGRQTEPVNAVF</sequence>
<dbReference type="Pfam" id="PF00534">
    <property type="entry name" value="Glycos_transf_1"/>
    <property type="match status" value="1"/>
</dbReference>
<comment type="caution">
    <text evidence="3">The sequence shown here is derived from an EMBL/GenBank/DDBJ whole genome shotgun (WGS) entry which is preliminary data.</text>
</comment>
<keyword evidence="3" id="KW-0808">Transferase</keyword>
<dbReference type="GO" id="GO:0016757">
    <property type="term" value="F:glycosyltransferase activity"/>
    <property type="evidence" value="ECO:0007669"/>
    <property type="project" value="InterPro"/>
</dbReference>
<dbReference type="OrthoDB" id="9790710at2"/>
<gene>
    <name evidence="3" type="ORF">D1012_09695</name>
</gene>
<dbReference type="InterPro" id="IPR001296">
    <property type="entry name" value="Glyco_trans_1"/>
</dbReference>
<dbReference type="InterPro" id="IPR050194">
    <property type="entry name" value="Glycosyltransferase_grp1"/>
</dbReference>
<dbReference type="Pfam" id="PF13439">
    <property type="entry name" value="Glyco_transf_4"/>
    <property type="match status" value="1"/>
</dbReference>
<proteinExistence type="predicted"/>
<protein>
    <submittedName>
        <fullName evidence="3">Glycosyltransferase family 4 protein</fullName>
    </submittedName>
</protein>
<evidence type="ECO:0000313" key="3">
    <source>
        <dbReference type="EMBL" id="RGP37478.1"/>
    </source>
</evidence>
<dbReference type="PANTHER" id="PTHR45947">
    <property type="entry name" value="SULFOQUINOVOSYL TRANSFERASE SQD2"/>
    <property type="match status" value="1"/>
</dbReference>
<dbReference type="EMBL" id="QWEY01000004">
    <property type="protein sequence ID" value="RGP37478.1"/>
    <property type="molecule type" value="Genomic_DNA"/>
</dbReference>
<reference evidence="3 4" key="1">
    <citation type="submission" date="2018-08" db="EMBL/GenBank/DDBJ databases">
        <title>Flavobacterium tibetense sp. nov., isolated from a wetland YonghuCo on Tibetan Plateau.</title>
        <authorList>
            <person name="Phurbu D."/>
            <person name="Lu H."/>
            <person name="Xing P."/>
        </authorList>
    </citation>
    <scope>NUCLEOTIDE SEQUENCE [LARGE SCALE GENOMIC DNA]</scope>
    <source>
        <strain evidence="3 4">DJC</strain>
    </source>
</reference>
<evidence type="ECO:0000259" key="1">
    <source>
        <dbReference type="Pfam" id="PF00534"/>
    </source>
</evidence>
<dbReference type="RefSeq" id="WP_118151553.1">
    <property type="nucleotide sequence ID" value="NZ_QWEY01000004.1"/>
</dbReference>
<dbReference type="SUPFAM" id="SSF53756">
    <property type="entry name" value="UDP-Glycosyltransferase/glycogen phosphorylase"/>
    <property type="match status" value="1"/>
</dbReference>
<evidence type="ECO:0000259" key="2">
    <source>
        <dbReference type="Pfam" id="PF13439"/>
    </source>
</evidence>
<dbReference type="AlphaFoldDB" id="A0A411Z333"/>
<evidence type="ECO:0000313" key="4">
    <source>
        <dbReference type="Proteomes" id="UP000284547"/>
    </source>
</evidence>
<feature type="domain" description="Glycosyl transferase family 1" evidence="1">
    <location>
        <begin position="179"/>
        <end position="308"/>
    </location>
</feature>
<keyword evidence="4" id="KW-1185">Reference proteome</keyword>
<dbReference type="CDD" id="cd03802">
    <property type="entry name" value="GT4_AviGT4-like"/>
    <property type="match status" value="1"/>
</dbReference>